<keyword evidence="2" id="KW-1185">Reference proteome</keyword>
<gene>
    <name evidence="1" type="ORF">A0H81_12027</name>
</gene>
<dbReference type="EMBL" id="LUGG01000022">
    <property type="protein sequence ID" value="OBZ68141.1"/>
    <property type="molecule type" value="Genomic_DNA"/>
</dbReference>
<reference evidence="1 2" key="1">
    <citation type="submission" date="2016-03" db="EMBL/GenBank/DDBJ databases">
        <title>Whole genome sequencing of Grifola frondosa 9006-11.</title>
        <authorList>
            <person name="Min B."/>
            <person name="Park H."/>
            <person name="Kim J.-G."/>
            <person name="Cho H."/>
            <person name="Oh Y.-L."/>
            <person name="Kong W.-S."/>
            <person name="Choi I.-G."/>
        </authorList>
    </citation>
    <scope>NUCLEOTIDE SEQUENCE [LARGE SCALE GENOMIC DNA]</scope>
    <source>
        <strain evidence="1 2">9006-11</strain>
    </source>
</reference>
<dbReference type="Proteomes" id="UP000092993">
    <property type="component" value="Unassembled WGS sequence"/>
</dbReference>
<proteinExistence type="predicted"/>
<dbReference type="AlphaFoldDB" id="A0A1C7LTL4"/>
<comment type="caution">
    <text evidence="1">The sequence shown here is derived from an EMBL/GenBank/DDBJ whole genome shotgun (WGS) entry which is preliminary data.</text>
</comment>
<evidence type="ECO:0000313" key="2">
    <source>
        <dbReference type="Proteomes" id="UP000092993"/>
    </source>
</evidence>
<sequence length="114" mass="12785">MYYSPSGLRLHCDKLVIAVRPNMCLTSTLEMRIRLACSVGAVRFWTAHATSDRAREHRLEKLCIVVVIPLEFARLRSGPTARAYLDIDVTSLLAPRAQAYAMILVRVDVGHTMS</sequence>
<protein>
    <submittedName>
        <fullName evidence="1">Uncharacterized protein</fullName>
    </submittedName>
</protein>
<organism evidence="1 2">
    <name type="scientific">Grifola frondosa</name>
    <name type="common">Maitake</name>
    <name type="synonym">Polyporus frondosus</name>
    <dbReference type="NCBI Taxonomy" id="5627"/>
    <lineage>
        <taxon>Eukaryota</taxon>
        <taxon>Fungi</taxon>
        <taxon>Dikarya</taxon>
        <taxon>Basidiomycota</taxon>
        <taxon>Agaricomycotina</taxon>
        <taxon>Agaricomycetes</taxon>
        <taxon>Polyporales</taxon>
        <taxon>Grifolaceae</taxon>
        <taxon>Grifola</taxon>
    </lineage>
</organism>
<accession>A0A1C7LTL4</accession>
<evidence type="ECO:0000313" key="1">
    <source>
        <dbReference type="EMBL" id="OBZ68141.1"/>
    </source>
</evidence>
<name>A0A1C7LTL4_GRIFR</name>